<dbReference type="EMBL" id="CP042997">
    <property type="protein sequence ID" value="QEH36697.1"/>
    <property type="molecule type" value="Genomic_DNA"/>
</dbReference>
<evidence type="ECO:0000256" key="4">
    <source>
        <dbReference type="ARBA" id="ARBA00022801"/>
    </source>
</evidence>
<dbReference type="InterPro" id="IPR035952">
    <property type="entry name" value="Rhomboid-like_sf"/>
</dbReference>
<dbReference type="InterPro" id="IPR050925">
    <property type="entry name" value="Rhomboid_protease_S54"/>
</dbReference>
<keyword evidence="4 9" id="KW-0378">Hydrolase</keyword>
<keyword evidence="10" id="KW-1185">Reference proteome</keyword>
<evidence type="ECO:0000256" key="3">
    <source>
        <dbReference type="ARBA" id="ARBA00022692"/>
    </source>
</evidence>
<evidence type="ECO:0000313" key="9">
    <source>
        <dbReference type="EMBL" id="QEH36697.1"/>
    </source>
</evidence>
<evidence type="ECO:0000313" key="10">
    <source>
        <dbReference type="Proteomes" id="UP000324233"/>
    </source>
</evidence>
<keyword evidence="9" id="KW-0645">Protease</keyword>
<keyword evidence="3 7" id="KW-0812">Transmembrane</keyword>
<gene>
    <name evidence="9" type="primary">gluP_4</name>
    <name evidence="9" type="ORF">OJF2_52820</name>
</gene>
<accession>A0A5B9W8K1</accession>
<feature type="transmembrane region" description="Helical" evidence="7">
    <location>
        <begin position="78"/>
        <end position="96"/>
    </location>
</feature>
<evidence type="ECO:0000256" key="5">
    <source>
        <dbReference type="ARBA" id="ARBA00022989"/>
    </source>
</evidence>
<feature type="transmembrane region" description="Helical" evidence="7">
    <location>
        <begin position="12"/>
        <end position="34"/>
    </location>
</feature>
<evidence type="ECO:0000256" key="2">
    <source>
        <dbReference type="ARBA" id="ARBA00009045"/>
    </source>
</evidence>
<dbReference type="PANTHER" id="PTHR43731">
    <property type="entry name" value="RHOMBOID PROTEASE"/>
    <property type="match status" value="1"/>
</dbReference>
<dbReference type="RefSeq" id="WP_148596357.1">
    <property type="nucleotide sequence ID" value="NZ_CP042997.1"/>
</dbReference>
<sequence>MTARSLLREIRQFPATVLFSLAWVVVFAAMAVLWRQGGPADDWWGLLIRGVGNGHRFGALTLADIRHGQVWRLVTCNFVHFSLLHLGVNLFAFYLLGSLVESWYGSSLFTAIYLISGSLGNLLAMLVRLGMGSNPLNQSGGGSVVIMALIGLCAMVGWRSRTPMGSDLGWQMAKAVVMTGLLGVAFSRYIDNLGHLGGLLVGLPIGALHPRLLKRYGRPLSWFLGQVAAAVIVASGAAQWAAEFRHGTSQNASRDETLRRALDETNMTMRVLSLLGERPEDRKDAARAFESAGAILEAAGGRVAFRRGAGLALQASRRRLTDAEEAELDRCLGSLSRLVLVTFARVFELGPDPAGVDRLKAIAAVAETRPLTDAEREEYRRELAIQKRFVSRELAERVRRYWRQEEEEARKRARLH</sequence>
<protein>
    <submittedName>
        <fullName evidence="9">Rhomboid protease GluP</fullName>
        <ecNumber evidence="9">3.4.21.105</ecNumber>
    </submittedName>
</protein>
<dbReference type="Gene3D" id="1.20.1540.10">
    <property type="entry name" value="Rhomboid-like"/>
    <property type="match status" value="1"/>
</dbReference>
<evidence type="ECO:0000256" key="1">
    <source>
        <dbReference type="ARBA" id="ARBA00004141"/>
    </source>
</evidence>
<dbReference type="Pfam" id="PF01694">
    <property type="entry name" value="Rhomboid"/>
    <property type="match status" value="1"/>
</dbReference>
<feature type="transmembrane region" description="Helical" evidence="7">
    <location>
        <begin position="196"/>
        <end position="213"/>
    </location>
</feature>
<dbReference type="InterPro" id="IPR022764">
    <property type="entry name" value="Peptidase_S54_rhomboid_dom"/>
</dbReference>
<dbReference type="EC" id="3.4.21.105" evidence="9"/>
<dbReference type="OrthoDB" id="9813074at2"/>
<comment type="subcellular location">
    <subcellularLocation>
        <location evidence="1">Membrane</location>
        <topology evidence="1">Multi-pass membrane protein</topology>
    </subcellularLocation>
</comment>
<feature type="transmembrane region" description="Helical" evidence="7">
    <location>
        <begin position="108"/>
        <end position="127"/>
    </location>
</feature>
<dbReference type="SUPFAM" id="SSF144091">
    <property type="entry name" value="Rhomboid-like"/>
    <property type="match status" value="1"/>
</dbReference>
<evidence type="ECO:0000256" key="7">
    <source>
        <dbReference type="SAM" id="Phobius"/>
    </source>
</evidence>
<organism evidence="9 10">
    <name type="scientific">Aquisphaera giovannonii</name>
    <dbReference type="NCBI Taxonomy" id="406548"/>
    <lineage>
        <taxon>Bacteria</taxon>
        <taxon>Pseudomonadati</taxon>
        <taxon>Planctomycetota</taxon>
        <taxon>Planctomycetia</taxon>
        <taxon>Isosphaerales</taxon>
        <taxon>Isosphaeraceae</taxon>
        <taxon>Aquisphaera</taxon>
    </lineage>
</organism>
<feature type="domain" description="Peptidase S54 rhomboid" evidence="8">
    <location>
        <begin position="68"/>
        <end position="208"/>
    </location>
</feature>
<evidence type="ECO:0000256" key="6">
    <source>
        <dbReference type="ARBA" id="ARBA00023136"/>
    </source>
</evidence>
<dbReference type="PANTHER" id="PTHR43731:SF14">
    <property type="entry name" value="PRESENILIN-ASSOCIATED RHOMBOID-LIKE PROTEIN, MITOCHONDRIAL"/>
    <property type="match status" value="1"/>
</dbReference>
<dbReference type="GO" id="GO:0004252">
    <property type="term" value="F:serine-type endopeptidase activity"/>
    <property type="evidence" value="ECO:0007669"/>
    <property type="project" value="InterPro"/>
</dbReference>
<feature type="transmembrane region" description="Helical" evidence="7">
    <location>
        <begin position="170"/>
        <end position="190"/>
    </location>
</feature>
<feature type="transmembrane region" description="Helical" evidence="7">
    <location>
        <begin position="220"/>
        <end position="242"/>
    </location>
</feature>
<reference evidence="9 10" key="1">
    <citation type="submission" date="2019-08" db="EMBL/GenBank/DDBJ databases">
        <title>Deep-cultivation of Planctomycetes and their phenomic and genomic characterization uncovers novel biology.</title>
        <authorList>
            <person name="Wiegand S."/>
            <person name="Jogler M."/>
            <person name="Boedeker C."/>
            <person name="Pinto D."/>
            <person name="Vollmers J."/>
            <person name="Rivas-Marin E."/>
            <person name="Kohn T."/>
            <person name="Peeters S.H."/>
            <person name="Heuer A."/>
            <person name="Rast P."/>
            <person name="Oberbeckmann S."/>
            <person name="Bunk B."/>
            <person name="Jeske O."/>
            <person name="Meyerdierks A."/>
            <person name="Storesund J.E."/>
            <person name="Kallscheuer N."/>
            <person name="Luecker S."/>
            <person name="Lage O.M."/>
            <person name="Pohl T."/>
            <person name="Merkel B.J."/>
            <person name="Hornburger P."/>
            <person name="Mueller R.-W."/>
            <person name="Bruemmer F."/>
            <person name="Labrenz M."/>
            <person name="Spormann A.M."/>
            <person name="Op den Camp H."/>
            <person name="Overmann J."/>
            <person name="Amann R."/>
            <person name="Jetten M.S.M."/>
            <person name="Mascher T."/>
            <person name="Medema M.H."/>
            <person name="Devos D.P."/>
            <person name="Kaster A.-K."/>
            <person name="Ovreas L."/>
            <person name="Rohde M."/>
            <person name="Galperin M.Y."/>
            <person name="Jogler C."/>
        </authorList>
    </citation>
    <scope>NUCLEOTIDE SEQUENCE [LARGE SCALE GENOMIC DNA]</scope>
    <source>
        <strain evidence="9 10">OJF2</strain>
    </source>
</reference>
<name>A0A5B9W8K1_9BACT</name>
<dbReference type="GO" id="GO:0006508">
    <property type="term" value="P:proteolysis"/>
    <property type="evidence" value="ECO:0007669"/>
    <property type="project" value="UniProtKB-KW"/>
</dbReference>
<dbReference type="GO" id="GO:0016020">
    <property type="term" value="C:membrane"/>
    <property type="evidence" value="ECO:0007669"/>
    <property type="project" value="UniProtKB-SubCell"/>
</dbReference>
<dbReference type="Proteomes" id="UP000324233">
    <property type="component" value="Chromosome"/>
</dbReference>
<feature type="transmembrane region" description="Helical" evidence="7">
    <location>
        <begin position="139"/>
        <end position="158"/>
    </location>
</feature>
<dbReference type="AlphaFoldDB" id="A0A5B9W8K1"/>
<proteinExistence type="inferred from homology"/>
<keyword evidence="6 7" id="KW-0472">Membrane</keyword>
<comment type="similarity">
    <text evidence="2">Belongs to the peptidase S54 family.</text>
</comment>
<keyword evidence="5 7" id="KW-1133">Transmembrane helix</keyword>
<evidence type="ECO:0000259" key="8">
    <source>
        <dbReference type="Pfam" id="PF01694"/>
    </source>
</evidence>
<dbReference type="KEGG" id="agv:OJF2_52820"/>